<dbReference type="Gene3D" id="1.10.10.10">
    <property type="entry name" value="Winged helix-like DNA-binding domain superfamily/Winged helix DNA-binding domain"/>
    <property type="match status" value="1"/>
</dbReference>
<geneLocation type="plasmid" evidence="9 10">
    <name>unnamed1</name>
</geneLocation>
<dbReference type="Pfam" id="PF03466">
    <property type="entry name" value="LysR_substrate"/>
    <property type="match status" value="1"/>
</dbReference>
<dbReference type="InterPro" id="IPR058163">
    <property type="entry name" value="LysR-type_TF_proteobact-type"/>
</dbReference>
<dbReference type="GO" id="GO:0043565">
    <property type="term" value="F:sequence-specific DNA binding"/>
    <property type="evidence" value="ECO:0007669"/>
    <property type="project" value="TreeGrafter"/>
</dbReference>
<proteinExistence type="inferred from homology"/>
<gene>
    <name evidence="9" type="ORF">BA011_27200</name>
</gene>
<evidence type="ECO:0000256" key="3">
    <source>
        <dbReference type="ARBA" id="ARBA00023125"/>
    </source>
</evidence>
<dbReference type="PROSITE" id="PS50931">
    <property type="entry name" value="HTH_LYSR"/>
    <property type="match status" value="1"/>
</dbReference>
<dbReference type="PANTHER" id="PTHR30537:SF74">
    <property type="entry name" value="HTH-TYPE TRANSCRIPTIONAL REGULATOR TRPI"/>
    <property type="match status" value="1"/>
</dbReference>
<dbReference type="PRINTS" id="PR00039">
    <property type="entry name" value="HTHLYSR"/>
</dbReference>
<dbReference type="GO" id="GO:0003700">
    <property type="term" value="F:DNA-binding transcription factor activity"/>
    <property type="evidence" value="ECO:0007669"/>
    <property type="project" value="InterPro"/>
</dbReference>
<dbReference type="SUPFAM" id="SSF46785">
    <property type="entry name" value="Winged helix' DNA-binding domain"/>
    <property type="match status" value="1"/>
</dbReference>
<evidence type="ECO:0000256" key="4">
    <source>
        <dbReference type="ARBA" id="ARBA00023163"/>
    </source>
</evidence>
<keyword evidence="3" id="KW-0238">DNA-binding</keyword>
<dbReference type="InterPro" id="IPR036388">
    <property type="entry name" value="WH-like_DNA-bd_sf"/>
</dbReference>
<dbReference type="FunFam" id="1.10.10.10:FF:000001">
    <property type="entry name" value="LysR family transcriptional regulator"/>
    <property type="match status" value="1"/>
</dbReference>
<dbReference type="InterPro" id="IPR000847">
    <property type="entry name" value="LysR_HTH_N"/>
</dbReference>
<dbReference type="Gene3D" id="3.40.190.10">
    <property type="entry name" value="Periplasmic binding protein-like II"/>
    <property type="match status" value="2"/>
</dbReference>
<dbReference type="Pfam" id="PF00126">
    <property type="entry name" value="HTH_1"/>
    <property type="match status" value="1"/>
</dbReference>
<sequence>MRPFLPPLRLLAVFDAVTRLGSTQRAASDLNVTQPAISQAVKALEDYVGFRLFDRSTRPISLTPAGEILRSGVVEGFDRISSAIERGRSLHSSSDNAVTVACTVGTATYWLMPRVAEFYQEFPEIAVNVLTTVGSPDFIPGVDLLIRYGIGNWNDGAGIKLFDEKVVPVFSPALAQRITSKDTLQAATLLHVVSSDATWLTWRDYFQMTGLPQNLSQGRVFSNYVQATQAALSGQGVMLGWESNTGDLVREGRLLALADAEVFPKEAFYLLRAASAQSHASTLFTDWIKDRVLVEANL</sequence>
<evidence type="ECO:0000256" key="1">
    <source>
        <dbReference type="ARBA" id="ARBA00009437"/>
    </source>
</evidence>
<evidence type="ECO:0000313" key="10">
    <source>
        <dbReference type="Proteomes" id="UP000092691"/>
    </source>
</evidence>
<dbReference type="InterPro" id="IPR036390">
    <property type="entry name" value="WH_DNA-bd_sf"/>
</dbReference>
<comment type="function">
    <text evidence="5">Transcriptional regulator of the ttuABCDE tartrate utilization operon.</text>
</comment>
<dbReference type="Proteomes" id="UP000092691">
    <property type="component" value="Plasmid unnamed1"/>
</dbReference>
<reference evidence="9 10" key="1">
    <citation type="submission" date="2016-06" db="EMBL/GenBank/DDBJ databases">
        <title>Microsymbionts genomes from the relict species Vavilovia formosa.</title>
        <authorList>
            <person name="Chirak E."/>
            <person name="Kimeklis A."/>
            <person name="Andronov E."/>
        </authorList>
    </citation>
    <scope>NUCLEOTIDE SEQUENCE [LARGE SCALE GENOMIC DNA]</scope>
    <source>
        <strain evidence="9 10">Vaf10</strain>
        <plasmid evidence="10">Plasmid unnamed1</plasmid>
    </source>
</reference>
<evidence type="ECO:0000256" key="2">
    <source>
        <dbReference type="ARBA" id="ARBA00023015"/>
    </source>
</evidence>
<organism evidence="9 10">
    <name type="scientific">Rhizobium leguminosarum</name>
    <dbReference type="NCBI Taxonomy" id="384"/>
    <lineage>
        <taxon>Bacteria</taxon>
        <taxon>Pseudomonadati</taxon>
        <taxon>Pseudomonadota</taxon>
        <taxon>Alphaproteobacteria</taxon>
        <taxon>Hyphomicrobiales</taxon>
        <taxon>Rhizobiaceae</taxon>
        <taxon>Rhizobium/Agrobacterium group</taxon>
        <taxon>Rhizobium</taxon>
    </lineage>
</organism>
<evidence type="ECO:0000313" key="9">
    <source>
        <dbReference type="EMBL" id="ANP89449.1"/>
    </source>
</evidence>
<evidence type="ECO:0000259" key="8">
    <source>
        <dbReference type="PROSITE" id="PS50931"/>
    </source>
</evidence>
<dbReference type="SUPFAM" id="SSF53850">
    <property type="entry name" value="Periplasmic binding protein-like II"/>
    <property type="match status" value="1"/>
</dbReference>
<dbReference type="EMBL" id="CP016287">
    <property type="protein sequence ID" value="ANP89449.1"/>
    <property type="molecule type" value="Genomic_DNA"/>
</dbReference>
<name>A0A1B1CIF9_RHILE</name>
<evidence type="ECO:0000256" key="7">
    <source>
        <dbReference type="ARBA" id="ARBA00083243"/>
    </source>
</evidence>
<feature type="domain" description="HTH lysR-type" evidence="8">
    <location>
        <begin position="6"/>
        <end position="63"/>
    </location>
</feature>
<evidence type="ECO:0000256" key="6">
    <source>
        <dbReference type="ARBA" id="ARBA00067332"/>
    </source>
</evidence>
<dbReference type="OrthoDB" id="9804958at2"/>
<dbReference type="InterPro" id="IPR005119">
    <property type="entry name" value="LysR_subst-bd"/>
</dbReference>
<dbReference type="GO" id="GO:0006351">
    <property type="term" value="P:DNA-templated transcription"/>
    <property type="evidence" value="ECO:0007669"/>
    <property type="project" value="TreeGrafter"/>
</dbReference>
<evidence type="ECO:0000256" key="5">
    <source>
        <dbReference type="ARBA" id="ARBA00054626"/>
    </source>
</evidence>
<dbReference type="PANTHER" id="PTHR30537">
    <property type="entry name" value="HTH-TYPE TRANSCRIPTIONAL REGULATOR"/>
    <property type="match status" value="1"/>
</dbReference>
<protein>
    <recommendedName>
        <fullName evidence="6">HTH-type transcriptional regulator TtuA</fullName>
    </recommendedName>
    <alternativeName>
        <fullName evidence="7">Tartrate utilization transcriptional regulator</fullName>
    </alternativeName>
</protein>
<comment type="similarity">
    <text evidence="1">Belongs to the LysR transcriptional regulatory family.</text>
</comment>
<keyword evidence="9" id="KW-0614">Plasmid</keyword>
<dbReference type="RefSeq" id="WP_065283077.1">
    <property type="nucleotide sequence ID" value="NZ_CP016287.1"/>
</dbReference>
<keyword evidence="4" id="KW-0804">Transcription</keyword>
<keyword evidence="2" id="KW-0805">Transcription regulation</keyword>
<dbReference type="AlphaFoldDB" id="A0A1B1CIF9"/>
<accession>A0A1B1CIF9</accession>